<dbReference type="Pfam" id="PF08240">
    <property type="entry name" value="ADH_N"/>
    <property type="match status" value="1"/>
</dbReference>
<dbReference type="SUPFAM" id="SSF50129">
    <property type="entry name" value="GroES-like"/>
    <property type="match status" value="1"/>
</dbReference>
<evidence type="ECO:0000313" key="9">
    <source>
        <dbReference type="Proteomes" id="UP000799777"/>
    </source>
</evidence>
<dbReference type="CDD" id="cd05188">
    <property type="entry name" value="MDR"/>
    <property type="match status" value="1"/>
</dbReference>
<evidence type="ECO:0000259" key="6">
    <source>
        <dbReference type="Pfam" id="PF00107"/>
    </source>
</evidence>
<keyword evidence="3" id="KW-0479">Metal-binding</keyword>
<evidence type="ECO:0000259" key="7">
    <source>
        <dbReference type="Pfam" id="PF08240"/>
    </source>
</evidence>
<comment type="cofactor">
    <cofactor evidence="1">
        <name>Zn(2+)</name>
        <dbReference type="ChEBI" id="CHEBI:29105"/>
    </cofactor>
</comment>
<dbReference type="InterPro" id="IPR011032">
    <property type="entry name" value="GroES-like_sf"/>
</dbReference>
<keyword evidence="9" id="KW-1185">Reference proteome</keyword>
<dbReference type="EMBL" id="ML978228">
    <property type="protein sequence ID" value="KAF2027287.1"/>
    <property type="molecule type" value="Genomic_DNA"/>
</dbReference>
<dbReference type="InterPro" id="IPR013149">
    <property type="entry name" value="ADH-like_C"/>
</dbReference>
<comment type="similarity">
    <text evidence="2">Belongs to the zinc-containing alcohol dehydrogenase family.</text>
</comment>
<dbReference type="Pfam" id="PF00107">
    <property type="entry name" value="ADH_zinc_N"/>
    <property type="match status" value="1"/>
</dbReference>
<dbReference type="InterPro" id="IPR013154">
    <property type="entry name" value="ADH-like_N"/>
</dbReference>
<proteinExistence type="inferred from homology"/>
<evidence type="ECO:0000256" key="5">
    <source>
        <dbReference type="ARBA" id="ARBA00023002"/>
    </source>
</evidence>
<dbReference type="GO" id="GO:0016491">
    <property type="term" value="F:oxidoreductase activity"/>
    <property type="evidence" value="ECO:0007669"/>
    <property type="project" value="UniProtKB-KW"/>
</dbReference>
<feature type="domain" description="Alcohol dehydrogenase-like N-terminal" evidence="7">
    <location>
        <begin position="33"/>
        <end position="147"/>
    </location>
</feature>
<keyword evidence="5" id="KW-0560">Oxidoreductase</keyword>
<dbReference type="Proteomes" id="UP000799777">
    <property type="component" value="Unassembled WGS sequence"/>
</dbReference>
<protein>
    <submittedName>
        <fullName evidence="8">GroES-like protein</fullName>
    </submittedName>
</protein>
<reference evidence="8" key="1">
    <citation type="journal article" date="2020" name="Stud. Mycol.">
        <title>101 Dothideomycetes genomes: a test case for predicting lifestyles and emergence of pathogens.</title>
        <authorList>
            <person name="Haridas S."/>
            <person name="Albert R."/>
            <person name="Binder M."/>
            <person name="Bloem J."/>
            <person name="Labutti K."/>
            <person name="Salamov A."/>
            <person name="Andreopoulos B."/>
            <person name="Baker S."/>
            <person name="Barry K."/>
            <person name="Bills G."/>
            <person name="Bluhm B."/>
            <person name="Cannon C."/>
            <person name="Castanera R."/>
            <person name="Culley D."/>
            <person name="Daum C."/>
            <person name="Ezra D."/>
            <person name="Gonzalez J."/>
            <person name="Henrissat B."/>
            <person name="Kuo A."/>
            <person name="Liang C."/>
            <person name="Lipzen A."/>
            <person name="Lutzoni F."/>
            <person name="Magnuson J."/>
            <person name="Mondo S."/>
            <person name="Nolan M."/>
            <person name="Ohm R."/>
            <person name="Pangilinan J."/>
            <person name="Park H.-J."/>
            <person name="Ramirez L."/>
            <person name="Alfaro M."/>
            <person name="Sun H."/>
            <person name="Tritt A."/>
            <person name="Yoshinaga Y."/>
            <person name="Zwiers L.-H."/>
            <person name="Turgeon B."/>
            <person name="Goodwin S."/>
            <person name="Spatafora J."/>
            <person name="Crous P."/>
            <person name="Grigoriev I."/>
        </authorList>
    </citation>
    <scope>NUCLEOTIDE SEQUENCE</scope>
    <source>
        <strain evidence="8">CBS 110217</strain>
    </source>
</reference>
<dbReference type="Gene3D" id="3.90.180.10">
    <property type="entry name" value="Medium-chain alcohol dehydrogenases, catalytic domain"/>
    <property type="match status" value="1"/>
</dbReference>
<dbReference type="OrthoDB" id="5407715at2759"/>
<comment type="caution">
    <text evidence="8">The sequence shown here is derived from an EMBL/GenBank/DDBJ whole genome shotgun (WGS) entry which is preliminary data.</text>
</comment>
<feature type="domain" description="Alcohol dehydrogenase-like C-terminal" evidence="6">
    <location>
        <begin position="199"/>
        <end position="328"/>
    </location>
</feature>
<evidence type="ECO:0000313" key="8">
    <source>
        <dbReference type="EMBL" id="KAF2027287.1"/>
    </source>
</evidence>
<sequence length="375" mass="40712">MPSTLPPDHRALQIQHIGRSHQLMTLPTPQPSPGSAVVRIEAASILSYHRDIYEGTRHYSFPTPLVGGCSAIGRVVALGQDATCLTEGQLVYVDCVIRSRDDPDCLFLSAIHDSGAEGSAKLMREVWRDGTFAEYAKFPLENCIPLNEDRLCVGLGYTVQDLMYMAHLLVSFGGLRDIKLEPGETIVINPATGNYGGSGVLVALAMGARVIAAGRSREKLDALKERALASMPNARIETMAWTADEVADTKTLKAIGTIDAVLDLTPPQASKTVYCRSSTSALRRGGRVSLMGFVEQAVVPWTFVGKNISVRGKLMYEREDIVHFIKMLEIGMFPRGAAFVNTKAFRLGEWDEAFGVAAAHTGFGKQVVFTPQVVA</sequence>
<dbReference type="PANTHER" id="PTHR43350">
    <property type="entry name" value="NAD-DEPENDENT ALCOHOL DEHYDROGENASE"/>
    <property type="match status" value="1"/>
</dbReference>
<dbReference type="PANTHER" id="PTHR43350:SF17">
    <property type="entry name" value="NAD-DEPENDENT ALCOHOL DEHYDROGENASE"/>
    <property type="match status" value="1"/>
</dbReference>
<evidence type="ECO:0000256" key="2">
    <source>
        <dbReference type="ARBA" id="ARBA00008072"/>
    </source>
</evidence>
<dbReference type="SUPFAM" id="SSF51735">
    <property type="entry name" value="NAD(P)-binding Rossmann-fold domains"/>
    <property type="match status" value="1"/>
</dbReference>
<keyword evidence="4" id="KW-0862">Zinc</keyword>
<dbReference type="Gene3D" id="3.40.50.720">
    <property type="entry name" value="NAD(P)-binding Rossmann-like Domain"/>
    <property type="match status" value="1"/>
</dbReference>
<gene>
    <name evidence="8" type="ORF">EK21DRAFT_72241</name>
</gene>
<organism evidence="8 9">
    <name type="scientific">Setomelanomma holmii</name>
    <dbReference type="NCBI Taxonomy" id="210430"/>
    <lineage>
        <taxon>Eukaryota</taxon>
        <taxon>Fungi</taxon>
        <taxon>Dikarya</taxon>
        <taxon>Ascomycota</taxon>
        <taxon>Pezizomycotina</taxon>
        <taxon>Dothideomycetes</taxon>
        <taxon>Pleosporomycetidae</taxon>
        <taxon>Pleosporales</taxon>
        <taxon>Pleosporineae</taxon>
        <taxon>Phaeosphaeriaceae</taxon>
        <taxon>Setomelanomma</taxon>
    </lineage>
</organism>
<accession>A0A9P4LK51</accession>
<evidence type="ECO:0000256" key="1">
    <source>
        <dbReference type="ARBA" id="ARBA00001947"/>
    </source>
</evidence>
<dbReference type="GO" id="GO:0046872">
    <property type="term" value="F:metal ion binding"/>
    <property type="evidence" value="ECO:0007669"/>
    <property type="project" value="UniProtKB-KW"/>
</dbReference>
<name>A0A9P4LK51_9PLEO</name>
<evidence type="ECO:0000256" key="4">
    <source>
        <dbReference type="ARBA" id="ARBA00022833"/>
    </source>
</evidence>
<dbReference type="AlphaFoldDB" id="A0A9P4LK51"/>
<evidence type="ECO:0000256" key="3">
    <source>
        <dbReference type="ARBA" id="ARBA00022723"/>
    </source>
</evidence>
<dbReference type="InterPro" id="IPR036291">
    <property type="entry name" value="NAD(P)-bd_dom_sf"/>
</dbReference>